<dbReference type="OrthoDB" id="3438628at2759"/>
<gene>
    <name evidence="2" type="ORF">E0Z10_g7751</name>
</gene>
<feature type="compositionally biased region" description="Pro residues" evidence="1">
    <location>
        <begin position="260"/>
        <end position="274"/>
    </location>
</feature>
<dbReference type="Proteomes" id="UP000297716">
    <property type="component" value="Unassembled WGS sequence"/>
</dbReference>
<accession>A0A4Z0YNJ5</accession>
<evidence type="ECO:0000313" key="2">
    <source>
        <dbReference type="EMBL" id="TGJ81001.1"/>
    </source>
</evidence>
<sequence length="463" mass="52131">MATSSETIVSFPSREDTLPSPFDFEQGREVRKWSQFELDTVCSLICKHEHLCTSKEELRGHSRRDGEDPDDRALRFATKLNETLNGVRYKHDILVADVRELMDFIETKNRTVMAYIERQSTPFRVTRSKKYAFRRLCNTFNSAFRKWAIICRERRRCPSNKDDEEISGLSWIDRYLSSQNKDNYLLGATRIQKNAQLFENTERGWISNSVYARRSCEGPYINTTSGSGLDPNAHSLQRHALSAKHSFRLHHRNRHRIQAFPPPPPPPLSSPGPPTQYGQVEIQPFEAYDMAIHEGTEAETHIHSSRPAYHDYPDPIISAPPYSPASPALYGYADLRQTIHPTGPKPNTPMAIAMTSPAYHRRLPPAGSTLGSLTLLEHASPYSPMHMGYKYPEPPQDNENFNYSGILEAPTSPSSPIYMPSAASAVIGANTGGQSSVEPVCENPSGNDFYLASGGYRGYSLDY</sequence>
<organism evidence="2 3">
    <name type="scientific">Xylaria hypoxylon</name>
    <dbReference type="NCBI Taxonomy" id="37992"/>
    <lineage>
        <taxon>Eukaryota</taxon>
        <taxon>Fungi</taxon>
        <taxon>Dikarya</taxon>
        <taxon>Ascomycota</taxon>
        <taxon>Pezizomycotina</taxon>
        <taxon>Sordariomycetes</taxon>
        <taxon>Xylariomycetidae</taxon>
        <taxon>Xylariales</taxon>
        <taxon>Xylariaceae</taxon>
        <taxon>Xylaria</taxon>
    </lineage>
</organism>
<evidence type="ECO:0000313" key="3">
    <source>
        <dbReference type="Proteomes" id="UP000297716"/>
    </source>
</evidence>
<keyword evidence="3" id="KW-1185">Reference proteome</keyword>
<dbReference type="EMBL" id="SKBN01000190">
    <property type="protein sequence ID" value="TGJ81001.1"/>
    <property type="molecule type" value="Genomic_DNA"/>
</dbReference>
<feature type="region of interest" description="Disordered" evidence="1">
    <location>
        <begin position="256"/>
        <end position="278"/>
    </location>
</feature>
<comment type="caution">
    <text evidence="2">The sequence shown here is derived from an EMBL/GenBank/DDBJ whole genome shotgun (WGS) entry which is preliminary data.</text>
</comment>
<evidence type="ECO:0000256" key="1">
    <source>
        <dbReference type="SAM" id="MobiDB-lite"/>
    </source>
</evidence>
<protein>
    <submittedName>
        <fullName evidence="2">Uncharacterized protein</fullName>
    </submittedName>
</protein>
<name>A0A4Z0YNJ5_9PEZI</name>
<dbReference type="AlphaFoldDB" id="A0A4Z0YNJ5"/>
<proteinExistence type="predicted"/>
<reference evidence="2 3" key="1">
    <citation type="submission" date="2019-03" db="EMBL/GenBank/DDBJ databases">
        <title>Draft genome sequence of Xylaria hypoxylon DSM 108379, a ubiquitous saprotrophic-parasitic fungi on hardwood.</title>
        <authorList>
            <person name="Buettner E."/>
            <person name="Leonhardt S."/>
            <person name="Gebauer A.M."/>
            <person name="Liers C."/>
            <person name="Hofrichter M."/>
            <person name="Kellner H."/>
        </authorList>
    </citation>
    <scope>NUCLEOTIDE SEQUENCE [LARGE SCALE GENOMIC DNA]</scope>
    <source>
        <strain evidence="2 3">DSM 108379</strain>
    </source>
</reference>